<keyword evidence="1" id="KW-1133">Transmembrane helix</keyword>
<keyword evidence="1" id="KW-0472">Membrane</keyword>
<evidence type="ECO:0000313" key="2">
    <source>
        <dbReference type="EMBL" id="KAJ8303450.1"/>
    </source>
</evidence>
<name>A0ABQ9EJ75_TEGGR</name>
<proteinExistence type="predicted"/>
<evidence type="ECO:0000256" key="1">
    <source>
        <dbReference type="SAM" id="Phobius"/>
    </source>
</evidence>
<accession>A0ABQ9EJ75</accession>
<gene>
    <name evidence="2" type="ORF">KUTeg_019846</name>
</gene>
<keyword evidence="1" id="KW-0812">Transmembrane</keyword>
<feature type="transmembrane region" description="Helical" evidence="1">
    <location>
        <begin position="22"/>
        <end position="38"/>
    </location>
</feature>
<dbReference type="Proteomes" id="UP001217089">
    <property type="component" value="Unassembled WGS sequence"/>
</dbReference>
<dbReference type="EMBL" id="JARBDR010000917">
    <property type="protein sequence ID" value="KAJ8303450.1"/>
    <property type="molecule type" value="Genomic_DNA"/>
</dbReference>
<reference evidence="2 3" key="1">
    <citation type="submission" date="2022-12" db="EMBL/GenBank/DDBJ databases">
        <title>Chromosome-level genome of Tegillarca granosa.</title>
        <authorList>
            <person name="Kim J."/>
        </authorList>
    </citation>
    <scope>NUCLEOTIDE SEQUENCE [LARGE SCALE GENOMIC DNA]</scope>
    <source>
        <strain evidence="2">Teg-2019</strain>
        <tissue evidence="2">Adductor muscle</tissue>
    </source>
</reference>
<evidence type="ECO:0000313" key="3">
    <source>
        <dbReference type="Proteomes" id="UP001217089"/>
    </source>
</evidence>
<comment type="caution">
    <text evidence="2">The sequence shown here is derived from an EMBL/GenBank/DDBJ whole genome shotgun (WGS) entry which is preliminary data.</text>
</comment>
<protein>
    <submittedName>
        <fullName evidence="2">Uncharacterized protein</fullName>
    </submittedName>
</protein>
<sequence length="102" mass="12273">MFSTLVDNDCCLQFYELRKKDGITVIIELITICIYMYFTLYDSPIEPWKFNIHVSVLNAFFINIQYERKKLLKHCLTSLELEISRRETYGYLTSSLRMSRRK</sequence>
<keyword evidence="3" id="KW-1185">Reference proteome</keyword>
<organism evidence="2 3">
    <name type="scientific">Tegillarca granosa</name>
    <name type="common">Malaysian cockle</name>
    <name type="synonym">Anadara granosa</name>
    <dbReference type="NCBI Taxonomy" id="220873"/>
    <lineage>
        <taxon>Eukaryota</taxon>
        <taxon>Metazoa</taxon>
        <taxon>Spiralia</taxon>
        <taxon>Lophotrochozoa</taxon>
        <taxon>Mollusca</taxon>
        <taxon>Bivalvia</taxon>
        <taxon>Autobranchia</taxon>
        <taxon>Pteriomorphia</taxon>
        <taxon>Arcoida</taxon>
        <taxon>Arcoidea</taxon>
        <taxon>Arcidae</taxon>
        <taxon>Tegillarca</taxon>
    </lineage>
</organism>